<gene>
    <name evidence="1" type="ORF">BDR25DRAFT_320685</name>
</gene>
<accession>A0ACB6Q6L4</accession>
<sequence length="128" mass="13600">MGAPPVIRYDSYLSYVSTAHVTVTGRILRLVIWRKAAGLELTTLLPRLCLTIAGRCTWIHNPVTMLAKPKPKQGPGPNIRLGCFWLVPGQLKLFKFAEIAPVLVVVVVVVVAVVAAAASAAGAESSGL</sequence>
<dbReference type="Proteomes" id="UP000799755">
    <property type="component" value="Unassembled WGS sequence"/>
</dbReference>
<evidence type="ECO:0000313" key="1">
    <source>
        <dbReference type="EMBL" id="KAF2462491.1"/>
    </source>
</evidence>
<proteinExistence type="predicted"/>
<dbReference type="EMBL" id="MU003615">
    <property type="protein sequence ID" value="KAF2462491.1"/>
    <property type="molecule type" value="Genomic_DNA"/>
</dbReference>
<keyword evidence="2" id="KW-1185">Reference proteome</keyword>
<protein>
    <submittedName>
        <fullName evidence="1">Uncharacterized protein</fullName>
    </submittedName>
</protein>
<evidence type="ECO:0000313" key="2">
    <source>
        <dbReference type="Proteomes" id="UP000799755"/>
    </source>
</evidence>
<reference evidence="1" key="1">
    <citation type="journal article" date="2020" name="Stud. Mycol.">
        <title>101 Dothideomycetes genomes: a test case for predicting lifestyles and emergence of pathogens.</title>
        <authorList>
            <person name="Haridas S."/>
            <person name="Albert R."/>
            <person name="Binder M."/>
            <person name="Bloem J."/>
            <person name="Labutti K."/>
            <person name="Salamov A."/>
            <person name="Andreopoulos B."/>
            <person name="Baker S."/>
            <person name="Barry K."/>
            <person name="Bills G."/>
            <person name="Bluhm B."/>
            <person name="Cannon C."/>
            <person name="Castanera R."/>
            <person name="Culley D."/>
            <person name="Daum C."/>
            <person name="Ezra D."/>
            <person name="Gonzalez J."/>
            <person name="Henrissat B."/>
            <person name="Kuo A."/>
            <person name="Liang C."/>
            <person name="Lipzen A."/>
            <person name="Lutzoni F."/>
            <person name="Magnuson J."/>
            <person name="Mondo S."/>
            <person name="Nolan M."/>
            <person name="Ohm R."/>
            <person name="Pangilinan J."/>
            <person name="Park H.-J."/>
            <person name="Ramirez L."/>
            <person name="Alfaro M."/>
            <person name="Sun H."/>
            <person name="Tritt A."/>
            <person name="Yoshinaga Y."/>
            <person name="Zwiers L.-H."/>
            <person name="Turgeon B."/>
            <person name="Goodwin S."/>
            <person name="Spatafora J."/>
            <person name="Crous P."/>
            <person name="Grigoriev I."/>
        </authorList>
    </citation>
    <scope>NUCLEOTIDE SEQUENCE</scope>
    <source>
        <strain evidence="1">ATCC 200398</strain>
    </source>
</reference>
<comment type="caution">
    <text evidence="1">The sequence shown here is derived from an EMBL/GenBank/DDBJ whole genome shotgun (WGS) entry which is preliminary data.</text>
</comment>
<name>A0ACB6Q6L4_9PLEO</name>
<organism evidence="1 2">
    <name type="scientific">Lindgomyces ingoldianus</name>
    <dbReference type="NCBI Taxonomy" id="673940"/>
    <lineage>
        <taxon>Eukaryota</taxon>
        <taxon>Fungi</taxon>
        <taxon>Dikarya</taxon>
        <taxon>Ascomycota</taxon>
        <taxon>Pezizomycotina</taxon>
        <taxon>Dothideomycetes</taxon>
        <taxon>Pleosporomycetidae</taxon>
        <taxon>Pleosporales</taxon>
        <taxon>Lindgomycetaceae</taxon>
        <taxon>Lindgomyces</taxon>
    </lineage>
</organism>